<reference evidence="1 2" key="1">
    <citation type="submission" date="2016-05" db="EMBL/GenBank/DDBJ databases">
        <title>First whole genome sequencing of Entamoeba histolytica HM1:IMSS-clone-6.</title>
        <authorList>
            <person name="Mukherjee Avik.K."/>
            <person name="Izumyama S."/>
            <person name="Nakada-Tsukui K."/>
            <person name="Nozaki T."/>
        </authorList>
    </citation>
    <scope>NUCLEOTIDE SEQUENCE [LARGE SCALE GENOMIC DNA]</scope>
    <source>
        <strain evidence="1 2">HM1:IMSS clone 6</strain>
    </source>
</reference>
<gene>
    <name evidence="1" type="ORF">CL6EHI_182540</name>
</gene>
<dbReference type="Proteomes" id="UP000078387">
    <property type="component" value="Unassembled WGS sequence"/>
</dbReference>
<dbReference type="Gene3D" id="3.90.190.10">
    <property type="entry name" value="Protein tyrosine phosphatase superfamily"/>
    <property type="match status" value="1"/>
</dbReference>
<comment type="caution">
    <text evidence="1">The sequence shown here is derived from an EMBL/GenBank/DDBJ whole genome shotgun (WGS) entry which is preliminary data.</text>
</comment>
<proteinExistence type="predicted"/>
<dbReference type="VEuPathDB" id="AmoebaDB:KM1_002910"/>
<dbReference type="VEuPathDB" id="AmoebaDB:EHI7A_003470"/>
<dbReference type="VEuPathDB" id="AmoebaDB:EHI_182540"/>
<dbReference type="AlphaFoldDB" id="A0A5K1VFW7"/>
<dbReference type="OMA" id="THLNADC"/>
<protein>
    <submittedName>
        <fullName evidence="1">Uncharacterized protein</fullName>
    </submittedName>
</protein>
<dbReference type="VEuPathDB" id="AmoebaDB:EHI8A_118650"/>
<organism evidence="1 2">
    <name type="scientific">Entamoeba histolytica</name>
    <dbReference type="NCBI Taxonomy" id="5759"/>
    <lineage>
        <taxon>Eukaryota</taxon>
        <taxon>Amoebozoa</taxon>
        <taxon>Evosea</taxon>
        <taxon>Archamoebae</taxon>
        <taxon>Mastigamoebida</taxon>
        <taxon>Entamoebidae</taxon>
        <taxon>Entamoeba</taxon>
    </lineage>
</organism>
<evidence type="ECO:0000313" key="2">
    <source>
        <dbReference type="Proteomes" id="UP000078387"/>
    </source>
</evidence>
<sequence length="189" mass="21785">MGNSQSVYYPILSEKNQVTEIEDCIFVANINNVMNSKFYKSYNIGTIVSCGGQKIEYLPVHVNYTHFNPDCYSVGIFEKYIDVISTVIKENKRNEKSVVIVSTDKLDQTTPFVIGYLMKEYEYSFEKALDSLESKGLYVQLTEKSTSFLIKLQTIWMSSKDQLEPCLINEMSYQEGAKRFSPVYMNRVC</sequence>
<dbReference type="InterPro" id="IPR029021">
    <property type="entry name" value="Prot-tyrosine_phosphatase-like"/>
</dbReference>
<dbReference type="EMBL" id="BDEQ01000001">
    <property type="protein sequence ID" value="GAT92516.1"/>
    <property type="molecule type" value="Genomic_DNA"/>
</dbReference>
<accession>A0A5K1VFW7</accession>
<dbReference type="VEuPathDB" id="AmoebaDB:EHI5A_001410"/>
<name>A0A5K1VFW7_ENTHI</name>
<evidence type="ECO:0000313" key="1">
    <source>
        <dbReference type="EMBL" id="GAT92516.1"/>
    </source>
</evidence>
<dbReference type="SUPFAM" id="SSF52799">
    <property type="entry name" value="(Phosphotyrosine protein) phosphatases II"/>
    <property type="match status" value="1"/>
</dbReference>